<gene>
    <name evidence="1" type="ORF">FIV46_14295</name>
</gene>
<proteinExistence type="predicted"/>
<reference evidence="2" key="1">
    <citation type="submission" date="2019-06" db="EMBL/GenBank/DDBJ databases">
        <title>The complete genome of Emcibacter congregatus ZYLT.</title>
        <authorList>
            <person name="Zhao Z."/>
        </authorList>
    </citation>
    <scope>NUCLEOTIDE SEQUENCE [LARGE SCALE GENOMIC DNA]</scope>
    <source>
        <strain evidence="2">MCCC 1A06723</strain>
    </source>
</reference>
<evidence type="ECO:0000313" key="1">
    <source>
        <dbReference type="EMBL" id="TPD57295.1"/>
    </source>
</evidence>
<sequence length="95" mass="10870">MKRTLTIAFSLYEKLMKQVIVMVLLFFSNVVHGQDALNTESWQYVKNVDEFTDEILETALVVAEGGLRTDSLRLIAGAIIILNIKSQRENILEIW</sequence>
<accession>A0A501PAN5</accession>
<dbReference type="EMBL" id="VFIY01000018">
    <property type="protein sequence ID" value="TPD57295.1"/>
    <property type="molecule type" value="Genomic_DNA"/>
</dbReference>
<dbReference type="RefSeq" id="WP_139941610.1">
    <property type="nucleotide sequence ID" value="NZ_JBHSYP010000005.1"/>
</dbReference>
<evidence type="ECO:0000313" key="2">
    <source>
        <dbReference type="Proteomes" id="UP000319148"/>
    </source>
</evidence>
<comment type="caution">
    <text evidence="1">The sequence shown here is derived from an EMBL/GenBank/DDBJ whole genome shotgun (WGS) entry which is preliminary data.</text>
</comment>
<name>A0A501PAN5_9PROT</name>
<keyword evidence="2" id="KW-1185">Reference proteome</keyword>
<dbReference type="Proteomes" id="UP000319148">
    <property type="component" value="Unassembled WGS sequence"/>
</dbReference>
<protein>
    <submittedName>
        <fullName evidence="1">Uncharacterized protein</fullName>
    </submittedName>
</protein>
<organism evidence="1 2">
    <name type="scientific">Emcibacter nanhaiensis</name>
    <dbReference type="NCBI Taxonomy" id="1505037"/>
    <lineage>
        <taxon>Bacteria</taxon>
        <taxon>Pseudomonadati</taxon>
        <taxon>Pseudomonadota</taxon>
        <taxon>Alphaproteobacteria</taxon>
        <taxon>Emcibacterales</taxon>
        <taxon>Emcibacteraceae</taxon>
        <taxon>Emcibacter</taxon>
    </lineage>
</organism>
<dbReference type="AlphaFoldDB" id="A0A501PAN5"/>